<dbReference type="AlphaFoldDB" id="A0A1H7CPU0"/>
<dbReference type="STRING" id="667676.SAMN05192539_102342"/>
<dbReference type="EMBL" id="FNYE01000023">
    <property type="protein sequence ID" value="SEJ91234.1"/>
    <property type="molecule type" value="Genomic_DNA"/>
</dbReference>
<keyword evidence="2" id="KW-1185">Reference proteome</keyword>
<protein>
    <submittedName>
        <fullName evidence="1">Uncharacterized protein</fullName>
    </submittedName>
</protein>
<reference evidence="2" key="1">
    <citation type="submission" date="2016-10" db="EMBL/GenBank/DDBJ databases">
        <authorList>
            <person name="Varghese N."/>
            <person name="Submissions S."/>
        </authorList>
    </citation>
    <scope>NUCLEOTIDE SEQUENCE [LARGE SCALE GENOMIC DNA]</scope>
    <source>
        <strain evidence="2">LMG 26031</strain>
    </source>
</reference>
<proteinExistence type="predicted"/>
<evidence type="ECO:0000313" key="2">
    <source>
        <dbReference type="Proteomes" id="UP000198866"/>
    </source>
</evidence>
<sequence length="190" mass="22040">MQAYFSTAFPQDLKRIRLERPNRIVRREIMKDEAAVFFGGREWANVSHDLAAVAPDHRLDFVLSTFMITLTDQCLFTHRRDLYTAWRRQTAFPKFGWCGFGAHHENPFQLLWAPEREGLVDADEAAGLMPAFVDFLIGETKRYFEASGFDLHIHDYVELIRRDAAFSFDAGAIVPCFKQMFERAAQTLDR</sequence>
<dbReference type="Proteomes" id="UP000198866">
    <property type="component" value="Unassembled WGS sequence"/>
</dbReference>
<evidence type="ECO:0000313" key="1">
    <source>
        <dbReference type="EMBL" id="SEJ91234.1"/>
    </source>
</evidence>
<gene>
    <name evidence="1" type="ORF">SAMN05192539_102342</name>
</gene>
<name>A0A1H7CPU0_9BURK</name>
<accession>A0A1H7CPU0</accession>
<organism evidence="1 2">
    <name type="scientific">Paraburkholderia diazotrophica</name>
    <dbReference type="NCBI Taxonomy" id="667676"/>
    <lineage>
        <taxon>Bacteria</taxon>
        <taxon>Pseudomonadati</taxon>
        <taxon>Pseudomonadota</taxon>
        <taxon>Betaproteobacteria</taxon>
        <taxon>Burkholderiales</taxon>
        <taxon>Burkholderiaceae</taxon>
        <taxon>Paraburkholderia</taxon>
    </lineage>
</organism>